<sequence>MPLATASLAHGPVPCDWLIVPIIENAEYDRTIAAVDVALEGRLARLREAGDLTGGHAEMAELRELGDHPTRRVLLVGLGEAEKLTAVRYENALMTAIRRISTKQVDHAAVLLPQLPGSAVEPELAARIAAMSLVVGPVGQGLYKSKPDRFRFAKASVVVAGQPVSEGIARAVAEGEILGESVNLTRELVNRQPDDIYPEAFADRASQLAVETGLDCDILDERRLTEERMGALLAVGKGSVKPPRMVVLTHRGGAADGPMLALVGKGVTFDSGGLSLKPNDGMKTMKCDMAGGATVLGAMVAIARLKLPVNVMGLVGLVENMPSGSSFKLGDVLTARNGITIEVMNTDAEGRLVLADVLSYAVDQKVAKIVDLATLTGACVVALGEEVAGGFTNQQPWYDAVAAASRAAGEDIWQLPMFDFYADQLKCDVADVKNVGTRWGGAITAAKFLEKFVAETPWVHLDIAGPAFMESNRPHREGGATGAYTRTLIELARNFQ</sequence>
<feature type="binding site" evidence="8">
    <location>
        <position position="347"/>
    </location>
    <ligand>
        <name>Mn(2+)</name>
        <dbReference type="ChEBI" id="CHEBI:29035"/>
        <label>1</label>
    </ligand>
</feature>
<dbReference type="Pfam" id="PF02789">
    <property type="entry name" value="Peptidase_M17_N"/>
    <property type="match status" value="1"/>
</dbReference>
<dbReference type="GO" id="GO:0006508">
    <property type="term" value="P:proteolysis"/>
    <property type="evidence" value="ECO:0007669"/>
    <property type="project" value="UniProtKB-KW"/>
</dbReference>
<feature type="binding site" evidence="8">
    <location>
        <position position="349"/>
    </location>
    <ligand>
        <name>Mn(2+)</name>
        <dbReference type="ChEBI" id="CHEBI:29035"/>
        <label>1</label>
    </ligand>
</feature>
<dbReference type="PRINTS" id="PR00481">
    <property type="entry name" value="LAMNOPPTDASE"/>
</dbReference>
<organism evidence="10 11">
    <name type="scientific">Caulifigura coniformis</name>
    <dbReference type="NCBI Taxonomy" id="2527983"/>
    <lineage>
        <taxon>Bacteria</taxon>
        <taxon>Pseudomonadati</taxon>
        <taxon>Planctomycetota</taxon>
        <taxon>Planctomycetia</taxon>
        <taxon>Planctomycetales</taxon>
        <taxon>Planctomycetaceae</taxon>
        <taxon>Caulifigura</taxon>
    </lineage>
</organism>
<dbReference type="AlphaFoldDB" id="A0A517SK65"/>
<feature type="active site" evidence="8">
    <location>
        <position position="351"/>
    </location>
</feature>
<dbReference type="SUPFAM" id="SSF53187">
    <property type="entry name" value="Zn-dependent exopeptidases"/>
    <property type="match status" value="1"/>
</dbReference>
<comment type="cofactor">
    <cofactor evidence="8">
        <name>Mn(2+)</name>
        <dbReference type="ChEBI" id="CHEBI:29035"/>
    </cofactor>
    <text evidence="8">Binds 2 manganese ions per subunit.</text>
</comment>
<dbReference type="SUPFAM" id="SSF52949">
    <property type="entry name" value="Macro domain-like"/>
    <property type="match status" value="1"/>
</dbReference>
<keyword evidence="5 8" id="KW-0645">Protease</keyword>
<name>A0A517SK65_9PLAN</name>
<comment type="catalytic activity">
    <reaction evidence="1 8">
        <text>Release of an N-terminal amino acid, Xaa-|-Yaa-, in which Xaa is preferably Leu, but may be other amino acids including Pro although not Arg or Lys, and Yaa may be Pro. Amino acid amides and methyl esters are also readily hydrolyzed, but rates on arylamides are exceedingly low.</text>
        <dbReference type="EC" id="3.4.11.1"/>
    </reaction>
</comment>
<keyword evidence="8" id="KW-0963">Cytoplasm</keyword>
<dbReference type="InterPro" id="IPR011356">
    <property type="entry name" value="Leucine_aapep/pepB"/>
</dbReference>
<dbReference type="Proteomes" id="UP000315700">
    <property type="component" value="Chromosome"/>
</dbReference>
<feature type="binding site" evidence="8">
    <location>
        <position position="349"/>
    </location>
    <ligand>
        <name>Mn(2+)</name>
        <dbReference type="ChEBI" id="CHEBI:29035"/>
        <label>2</label>
    </ligand>
</feature>
<gene>
    <name evidence="8 10" type="primary">pepA</name>
    <name evidence="10" type="ORF">Pan44_45670</name>
</gene>
<evidence type="ECO:0000256" key="1">
    <source>
        <dbReference type="ARBA" id="ARBA00000135"/>
    </source>
</evidence>
<evidence type="ECO:0000256" key="2">
    <source>
        <dbReference type="ARBA" id="ARBA00000967"/>
    </source>
</evidence>
<dbReference type="EMBL" id="CP036271">
    <property type="protein sequence ID" value="QDT56512.1"/>
    <property type="molecule type" value="Genomic_DNA"/>
</dbReference>
<dbReference type="Gene3D" id="3.40.630.10">
    <property type="entry name" value="Zn peptidases"/>
    <property type="match status" value="1"/>
</dbReference>
<reference evidence="10 11" key="1">
    <citation type="submission" date="2019-02" db="EMBL/GenBank/DDBJ databases">
        <title>Deep-cultivation of Planctomycetes and their phenomic and genomic characterization uncovers novel biology.</title>
        <authorList>
            <person name="Wiegand S."/>
            <person name="Jogler M."/>
            <person name="Boedeker C."/>
            <person name="Pinto D."/>
            <person name="Vollmers J."/>
            <person name="Rivas-Marin E."/>
            <person name="Kohn T."/>
            <person name="Peeters S.H."/>
            <person name="Heuer A."/>
            <person name="Rast P."/>
            <person name="Oberbeckmann S."/>
            <person name="Bunk B."/>
            <person name="Jeske O."/>
            <person name="Meyerdierks A."/>
            <person name="Storesund J.E."/>
            <person name="Kallscheuer N."/>
            <person name="Luecker S."/>
            <person name="Lage O.M."/>
            <person name="Pohl T."/>
            <person name="Merkel B.J."/>
            <person name="Hornburger P."/>
            <person name="Mueller R.-W."/>
            <person name="Bruemmer F."/>
            <person name="Labrenz M."/>
            <person name="Spormann A.M."/>
            <person name="Op den Camp H."/>
            <person name="Overmann J."/>
            <person name="Amann R."/>
            <person name="Jetten M.S.M."/>
            <person name="Mascher T."/>
            <person name="Medema M.H."/>
            <person name="Devos D.P."/>
            <person name="Kaster A.-K."/>
            <person name="Ovreas L."/>
            <person name="Rohde M."/>
            <person name="Galperin M.Y."/>
            <person name="Jogler C."/>
        </authorList>
    </citation>
    <scope>NUCLEOTIDE SEQUENCE [LARGE SCALE GENOMIC DNA]</scope>
    <source>
        <strain evidence="10 11">Pan44</strain>
    </source>
</reference>
<evidence type="ECO:0000256" key="6">
    <source>
        <dbReference type="ARBA" id="ARBA00022801"/>
    </source>
</evidence>
<dbReference type="GO" id="GO:0070006">
    <property type="term" value="F:metalloaminopeptidase activity"/>
    <property type="evidence" value="ECO:0007669"/>
    <property type="project" value="InterPro"/>
</dbReference>
<keyword evidence="7 8" id="KW-0464">Manganese</keyword>
<dbReference type="CDD" id="cd00433">
    <property type="entry name" value="Peptidase_M17"/>
    <property type="match status" value="1"/>
</dbReference>
<dbReference type="Gene3D" id="3.40.220.10">
    <property type="entry name" value="Leucine Aminopeptidase, subunit E, domain 1"/>
    <property type="match status" value="1"/>
</dbReference>
<evidence type="ECO:0000313" key="11">
    <source>
        <dbReference type="Proteomes" id="UP000315700"/>
    </source>
</evidence>
<feature type="binding site" evidence="8">
    <location>
        <position position="288"/>
    </location>
    <ligand>
        <name>Mn(2+)</name>
        <dbReference type="ChEBI" id="CHEBI:29035"/>
        <label>2</label>
    </ligand>
</feature>
<dbReference type="InterPro" id="IPR008283">
    <property type="entry name" value="Peptidase_M17_N"/>
</dbReference>
<dbReference type="PANTHER" id="PTHR11963:SF23">
    <property type="entry name" value="CYTOSOL AMINOPEPTIDASE"/>
    <property type="match status" value="1"/>
</dbReference>
<dbReference type="NCBIfam" id="NF002073">
    <property type="entry name" value="PRK00913.1-2"/>
    <property type="match status" value="1"/>
</dbReference>
<comment type="similarity">
    <text evidence="3 8">Belongs to the peptidase M17 family.</text>
</comment>
<dbReference type="InterPro" id="IPR000819">
    <property type="entry name" value="Peptidase_M17_C"/>
</dbReference>
<dbReference type="HAMAP" id="MF_00181">
    <property type="entry name" value="Cytosol_peptidase_M17"/>
    <property type="match status" value="1"/>
</dbReference>
<comment type="subcellular location">
    <subcellularLocation>
        <location evidence="8">Cytoplasm</location>
    </subcellularLocation>
</comment>
<feature type="active site" evidence="8">
    <location>
        <position position="277"/>
    </location>
</feature>
<feature type="binding site" evidence="8">
    <location>
        <position position="270"/>
    </location>
    <ligand>
        <name>Mn(2+)</name>
        <dbReference type="ChEBI" id="CHEBI:29035"/>
        <label>1</label>
    </ligand>
</feature>
<dbReference type="EC" id="3.4.11.10" evidence="8"/>
<evidence type="ECO:0000256" key="8">
    <source>
        <dbReference type="HAMAP-Rule" id="MF_00181"/>
    </source>
</evidence>
<dbReference type="FunCoup" id="A0A517SK65">
    <property type="interactions" value="424"/>
</dbReference>
<feature type="domain" description="Cytosol aminopeptidase" evidence="9">
    <location>
        <begin position="345"/>
        <end position="352"/>
    </location>
</feature>
<evidence type="ECO:0000256" key="5">
    <source>
        <dbReference type="ARBA" id="ARBA00022670"/>
    </source>
</evidence>
<dbReference type="GO" id="GO:0005737">
    <property type="term" value="C:cytoplasm"/>
    <property type="evidence" value="ECO:0007669"/>
    <property type="project" value="UniProtKB-SubCell"/>
</dbReference>
<dbReference type="RefSeq" id="WP_145033981.1">
    <property type="nucleotide sequence ID" value="NZ_CP036271.1"/>
</dbReference>
<accession>A0A517SK65</accession>
<evidence type="ECO:0000256" key="3">
    <source>
        <dbReference type="ARBA" id="ARBA00009528"/>
    </source>
</evidence>
<keyword evidence="4 8" id="KW-0031">Aminopeptidase</keyword>
<dbReference type="EC" id="3.4.11.1" evidence="8"/>
<evidence type="ECO:0000259" key="9">
    <source>
        <dbReference type="PROSITE" id="PS00631"/>
    </source>
</evidence>
<dbReference type="InterPro" id="IPR043472">
    <property type="entry name" value="Macro_dom-like"/>
</dbReference>
<dbReference type="KEGG" id="ccos:Pan44_45670"/>
<dbReference type="InterPro" id="IPR023042">
    <property type="entry name" value="Peptidase_M17_leu_NH2_pept"/>
</dbReference>
<dbReference type="NCBIfam" id="NF002074">
    <property type="entry name" value="PRK00913.1-4"/>
    <property type="match status" value="1"/>
</dbReference>
<evidence type="ECO:0000256" key="7">
    <source>
        <dbReference type="ARBA" id="ARBA00023211"/>
    </source>
</evidence>
<dbReference type="Pfam" id="PF00883">
    <property type="entry name" value="Peptidase_M17"/>
    <property type="match status" value="1"/>
</dbReference>
<protein>
    <recommendedName>
        <fullName evidence="8">Probable cytosol aminopeptidase</fullName>
        <ecNumber evidence="8">3.4.11.1</ecNumber>
    </recommendedName>
    <alternativeName>
        <fullName evidence="8">Leucine aminopeptidase</fullName>
        <shortName evidence="8">LAP</shortName>
        <ecNumber evidence="8">3.4.11.10</ecNumber>
    </alternativeName>
    <alternativeName>
        <fullName evidence="8">Leucyl aminopeptidase</fullName>
    </alternativeName>
</protein>
<feature type="binding site" evidence="8">
    <location>
        <position position="265"/>
    </location>
    <ligand>
        <name>Mn(2+)</name>
        <dbReference type="ChEBI" id="CHEBI:29035"/>
        <label>2</label>
    </ligand>
</feature>
<proteinExistence type="inferred from homology"/>
<dbReference type="PANTHER" id="PTHR11963">
    <property type="entry name" value="LEUCINE AMINOPEPTIDASE-RELATED"/>
    <property type="match status" value="1"/>
</dbReference>
<dbReference type="OrthoDB" id="9809354at2"/>
<evidence type="ECO:0000256" key="4">
    <source>
        <dbReference type="ARBA" id="ARBA00022438"/>
    </source>
</evidence>
<dbReference type="PROSITE" id="PS00631">
    <property type="entry name" value="CYTOSOL_AP"/>
    <property type="match status" value="1"/>
</dbReference>
<keyword evidence="6 8" id="KW-0378">Hydrolase</keyword>
<keyword evidence="8" id="KW-0479">Metal-binding</keyword>
<keyword evidence="11" id="KW-1185">Reference proteome</keyword>
<feature type="binding site" evidence="8">
    <location>
        <position position="270"/>
    </location>
    <ligand>
        <name>Mn(2+)</name>
        <dbReference type="ChEBI" id="CHEBI:29035"/>
        <label>2</label>
    </ligand>
</feature>
<comment type="function">
    <text evidence="8">Presumably involved in the processing and regular turnover of intracellular proteins. Catalyzes the removal of unsubstituted N-terminal amino acids from various peptides.</text>
</comment>
<dbReference type="InParanoid" id="A0A517SK65"/>
<dbReference type="GO" id="GO:0030145">
    <property type="term" value="F:manganese ion binding"/>
    <property type="evidence" value="ECO:0007669"/>
    <property type="project" value="UniProtKB-UniRule"/>
</dbReference>
<comment type="catalytic activity">
    <reaction evidence="2 8">
        <text>Release of an N-terminal amino acid, preferentially leucine, but not glutamic or aspartic acids.</text>
        <dbReference type="EC" id="3.4.11.10"/>
    </reaction>
</comment>
<evidence type="ECO:0000313" key="10">
    <source>
        <dbReference type="EMBL" id="QDT56512.1"/>
    </source>
</evidence>